<feature type="chain" id="PRO_5014121474" evidence="1">
    <location>
        <begin position="25"/>
        <end position="201"/>
    </location>
</feature>
<dbReference type="OrthoDB" id="8446441at2759"/>
<reference evidence="3" key="1">
    <citation type="submission" date="2025-08" db="UniProtKB">
        <authorList>
            <consortium name="RefSeq"/>
        </authorList>
    </citation>
    <scope>IDENTIFICATION</scope>
</reference>
<organism evidence="2 3">
    <name type="scientific">Austrofundulus limnaeus</name>
    <name type="common">Annual killifish</name>
    <dbReference type="NCBI Taxonomy" id="52670"/>
    <lineage>
        <taxon>Eukaryota</taxon>
        <taxon>Metazoa</taxon>
        <taxon>Chordata</taxon>
        <taxon>Craniata</taxon>
        <taxon>Vertebrata</taxon>
        <taxon>Euteleostomi</taxon>
        <taxon>Actinopterygii</taxon>
        <taxon>Neopterygii</taxon>
        <taxon>Teleostei</taxon>
        <taxon>Neoteleostei</taxon>
        <taxon>Acanthomorphata</taxon>
        <taxon>Ovalentaria</taxon>
        <taxon>Atherinomorphae</taxon>
        <taxon>Cyprinodontiformes</taxon>
        <taxon>Rivulidae</taxon>
        <taxon>Austrofundulus</taxon>
    </lineage>
</organism>
<keyword evidence="1" id="KW-0732">Signal</keyword>
<dbReference type="AlphaFoldDB" id="A0A2I4AM51"/>
<dbReference type="SUPFAM" id="SSF46966">
    <property type="entry name" value="Spectrin repeat"/>
    <property type="match status" value="1"/>
</dbReference>
<feature type="signal peptide" evidence="1">
    <location>
        <begin position="1"/>
        <end position="24"/>
    </location>
</feature>
<evidence type="ECO:0000313" key="3">
    <source>
        <dbReference type="RefSeq" id="XP_013856558.1"/>
    </source>
</evidence>
<dbReference type="RefSeq" id="XP_013856558.1">
    <property type="nucleotide sequence ID" value="XM_014001104.1"/>
</dbReference>
<feature type="non-terminal residue" evidence="3">
    <location>
        <position position="201"/>
    </location>
</feature>
<sequence length="201" mass="22641">MADVKTWSVLNVLLIPAVLQELQAETLVGHQLLQDVLCEALQSMEKEPAERRSELLMQMTGMKKSWSSSVALARQNWTLMMDQLQQWTLYHRGLKCLKNLFVTVGSVLPPTGQCVCSVQQLQSCTSLQQCVEEWAELHSPVLTWTSEVGQRLSETLGESDCGRGLQSELQDMKKSWEQIRAQLQTNKHLAATAVQETELSL</sequence>
<protein>
    <submittedName>
        <fullName evidence="3">Uncharacterized protein LOC106512498</fullName>
    </submittedName>
</protein>
<evidence type="ECO:0000313" key="2">
    <source>
        <dbReference type="Proteomes" id="UP000192220"/>
    </source>
</evidence>
<dbReference type="GeneID" id="106512498"/>
<keyword evidence="2" id="KW-1185">Reference proteome</keyword>
<name>A0A2I4AM51_AUSLI</name>
<dbReference type="Proteomes" id="UP000192220">
    <property type="component" value="Unplaced"/>
</dbReference>
<dbReference type="InParanoid" id="A0A2I4AM51"/>
<accession>A0A2I4AM51</accession>
<evidence type="ECO:0000256" key="1">
    <source>
        <dbReference type="SAM" id="SignalP"/>
    </source>
</evidence>
<dbReference type="KEGG" id="alim:106512498"/>
<proteinExistence type="predicted"/>
<gene>
    <name evidence="3" type="primary">LOC106512498</name>
</gene>